<evidence type="ECO:0000313" key="1">
    <source>
        <dbReference type="EMBL" id="ORA68093.1"/>
    </source>
</evidence>
<dbReference type="STRING" id="444597.BST26_14790"/>
<dbReference type="GO" id="GO:0016740">
    <property type="term" value="F:transferase activity"/>
    <property type="evidence" value="ECO:0007669"/>
    <property type="project" value="UniProtKB-KW"/>
</dbReference>
<accession>A0A1X0D6T6</accession>
<dbReference type="PANTHER" id="PTHR37512:SF1">
    <property type="entry name" value="NADR_TTD14 AAA DOMAIN-CONTAINING PROTEIN"/>
    <property type="match status" value="1"/>
</dbReference>
<dbReference type="Pfam" id="PF13521">
    <property type="entry name" value="AAA_28"/>
    <property type="match status" value="1"/>
</dbReference>
<comment type="caution">
    <text evidence="1">The sequence shown here is derived from an EMBL/GenBank/DDBJ whole genome shotgun (WGS) entry which is preliminary data.</text>
</comment>
<dbReference type="Gene3D" id="3.40.50.620">
    <property type="entry name" value="HUPs"/>
    <property type="match status" value="1"/>
</dbReference>
<dbReference type="Proteomes" id="UP000192801">
    <property type="component" value="Unassembled WGS sequence"/>
</dbReference>
<protein>
    <submittedName>
        <fullName evidence="1">Cytidyltransferase</fullName>
    </submittedName>
</protein>
<gene>
    <name evidence="1" type="ORF">BST26_14790</name>
</gene>
<keyword evidence="1" id="KW-0808">Transferase</keyword>
<dbReference type="AlphaFoldDB" id="A0A1X0D6T6"/>
<dbReference type="InterPro" id="IPR027417">
    <property type="entry name" value="P-loop_NTPase"/>
</dbReference>
<dbReference type="PANTHER" id="PTHR37512">
    <property type="entry name" value="TRIFUNCTIONAL NAD BIOSYNTHESIS/REGULATOR PROTEIN NADR"/>
    <property type="match status" value="1"/>
</dbReference>
<reference evidence="1 2" key="1">
    <citation type="submission" date="2016-12" db="EMBL/GenBank/DDBJ databases">
        <title>The new phylogeny of genus Mycobacterium.</title>
        <authorList>
            <person name="Tortoli E."/>
            <person name="Trovato A."/>
            <person name="Cirillo D.M."/>
        </authorList>
    </citation>
    <scope>NUCLEOTIDE SEQUENCE [LARGE SCALE GENOMIC DNA]</scope>
    <source>
        <strain evidence="1 2">DSM 45130</strain>
    </source>
</reference>
<dbReference type="InterPro" id="IPR038727">
    <property type="entry name" value="NadR/Ttd14_AAA_dom"/>
</dbReference>
<name>A0A1X0D6T6_9MYCO</name>
<dbReference type="EMBL" id="MVHS01000038">
    <property type="protein sequence ID" value="ORA68093.1"/>
    <property type="molecule type" value="Genomic_DNA"/>
</dbReference>
<dbReference type="RefSeq" id="WP_234805912.1">
    <property type="nucleotide sequence ID" value="NZ_AP022618.1"/>
</dbReference>
<dbReference type="InterPro" id="IPR014729">
    <property type="entry name" value="Rossmann-like_a/b/a_fold"/>
</dbReference>
<dbReference type="SUPFAM" id="SSF52374">
    <property type="entry name" value="Nucleotidylyl transferase"/>
    <property type="match status" value="1"/>
</dbReference>
<dbReference type="SUPFAM" id="SSF52540">
    <property type="entry name" value="P-loop containing nucleoside triphosphate hydrolases"/>
    <property type="match status" value="1"/>
</dbReference>
<keyword evidence="2" id="KW-1185">Reference proteome</keyword>
<proteinExistence type="predicted"/>
<organism evidence="1 2">
    <name type="scientific">Mycolicibacterium insubricum</name>
    <dbReference type="NCBI Taxonomy" id="444597"/>
    <lineage>
        <taxon>Bacteria</taxon>
        <taxon>Bacillati</taxon>
        <taxon>Actinomycetota</taxon>
        <taxon>Actinomycetes</taxon>
        <taxon>Mycobacteriales</taxon>
        <taxon>Mycobacteriaceae</taxon>
        <taxon>Mycolicibacterium</taxon>
    </lineage>
</organism>
<sequence length="347" mass="38496">MTARYGHGLVLGKFYPLHAGHGALIRRATMDCGRVTVQVLASEVESVSLQTRMGWLREEHPTVTVVGGYDEAEVDYGSPAAWDAHMRVISALLDAPVDAVFTGDDYGAELARRLDAEWVRADRAEIPVSGRAVRADVAGHWHLLPAAVRRALTPRVVVLGAESTGTSTLAADLAGVLGTVWVPEYGREYTEIRAGGLHAPWRDDEFELIVDRQLAAEAAAARRAPRPLLVCDTDVLATAVWFERYRGRWPAALYRRALDHPPLLYLLTGDEIPFVADGMRDGEHIRPEMARRFREVLAGQPVPWTELRGDRRHRLAAAVRAVEARLPEAFRFADPLEMRADSPLPRR</sequence>
<dbReference type="Gene3D" id="3.40.50.300">
    <property type="entry name" value="P-loop containing nucleotide triphosphate hydrolases"/>
    <property type="match status" value="1"/>
</dbReference>
<evidence type="ECO:0000313" key="2">
    <source>
        <dbReference type="Proteomes" id="UP000192801"/>
    </source>
</evidence>
<dbReference type="InterPro" id="IPR052735">
    <property type="entry name" value="NAD_biosynth-regulator"/>
</dbReference>